<feature type="transmembrane region" description="Helical" evidence="9">
    <location>
        <begin position="151"/>
        <end position="171"/>
    </location>
</feature>
<dbReference type="Gene3D" id="1.20.1420.30">
    <property type="entry name" value="NCX, central ion-binding region"/>
    <property type="match status" value="2"/>
</dbReference>
<evidence type="ECO:0000256" key="5">
    <source>
        <dbReference type="ARBA" id="ARBA00022989"/>
    </source>
</evidence>
<feature type="transmembrane region" description="Helical" evidence="9">
    <location>
        <begin position="495"/>
        <end position="520"/>
    </location>
</feature>
<feature type="transmembrane region" description="Helical" evidence="9">
    <location>
        <begin position="532"/>
        <end position="550"/>
    </location>
</feature>
<proteinExistence type="inferred from homology"/>
<evidence type="ECO:0000256" key="3">
    <source>
        <dbReference type="ARBA" id="ARBA00022448"/>
    </source>
</evidence>
<evidence type="ECO:0000256" key="1">
    <source>
        <dbReference type="ARBA" id="ARBA00004127"/>
    </source>
</evidence>
<evidence type="ECO:0000256" key="4">
    <source>
        <dbReference type="ARBA" id="ARBA00022692"/>
    </source>
</evidence>
<feature type="domain" description="Sodium/calcium exchanger membrane region" evidence="10">
    <location>
        <begin position="151"/>
        <end position="306"/>
    </location>
</feature>
<keyword evidence="3" id="KW-0813">Transport</keyword>
<organism evidence="11 12">
    <name type="scientific">Penicillium brasilianum</name>
    <dbReference type="NCBI Taxonomy" id="104259"/>
    <lineage>
        <taxon>Eukaryota</taxon>
        <taxon>Fungi</taxon>
        <taxon>Dikarya</taxon>
        <taxon>Ascomycota</taxon>
        <taxon>Pezizomycotina</taxon>
        <taxon>Eurotiomycetes</taxon>
        <taxon>Eurotiomycetidae</taxon>
        <taxon>Eurotiales</taxon>
        <taxon>Aspergillaceae</taxon>
        <taxon>Penicillium</taxon>
    </lineage>
</organism>
<evidence type="ECO:0000313" key="11">
    <source>
        <dbReference type="EMBL" id="CEJ61531.1"/>
    </source>
</evidence>
<accession>A0A0F7TZY2</accession>
<keyword evidence="6" id="KW-0406">Ion transport</keyword>
<dbReference type="AlphaFoldDB" id="A0A0F7TZY2"/>
<sequence>MFENEILHEHDKLQPTSSPGVQSRDSTHASLGHGFESNTGSMSCTGQWEPEREHLVSTINCTDEAGDDNVVNKEHFLVSRAVPNIFRYLRGIFSKGGSAEVPQEAFKCEICEQPTLAFRRHCKVLLDLKIIFSFGVSLIAIMIAVSDAPPIVIFVCSLIAIVPLSMTLTTATEKLCQDLGETASALLNISIGNLAEMIIFGTALMKDNIKVVQASLLGSILVNLLLVLGSAIIAGSILAPGQIYNTDLTQAFVGLLNLIVCCLMIPGAFYGSVKNTKSADAMALSFNRAVSIILLGIYFLYLFFQFRSHPHVPFSHSSGTPFPSNASNRINYDRLQDEVYSDEESHPVIPGTAATSVIFPSPTDQFPCPHTQLPAPAGIHAGQGLPMVNIDTVERSNSAPNFLNSRQNYDISGNLDDHYCGNLVLANRAISLALLVSSTILIAVCAEFFASSFQTLNDQNILGESFVGLIIIPIVGNVPENVTAAIVAGKNQMDLAISIALGSAIQIGLFVTPVIVLVGWALDKPMSLHFDHFGMVTLVGSALLVSFIILKGKTNYLEGAILCVFFAAISVGAFLLPIA</sequence>
<name>A0A0F7TZY2_PENBI</name>
<feature type="compositionally biased region" description="Polar residues" evidence="8">
    <location>
        <begin position="14"/>
        <end position="24"/>
    </location>
</feature>
<feature type="transmembrane region" description="Helical" evidence="9">
    <location>
        <begin position="557"/>
        <end position="578"/>
    </location>
</feature>
<gene>
    <name evidence="11" type="ORF">PMG11_10062</name>
</gene>
<dbReference type="InterPro" id="IPR004713">
    <property type="entry name" value="CaH_exchang"/>
</dbReference>
<reference evidence="12" key="1">
    <citation type="journal article" date="2015" name="Genome Announc.">
        <title>Draft genome sequence of the fungus Penicillium brasilianum MG11.</title>
        <authorList>
            <person name="Horn F."/>
            <person name="Linde J."/>
            <person name="Mattern D.J."/>
            <person name="Walther G."/>
            <person name="Guthke R."/>
            <person name="Brakhage A.A."/>
            <person name="Valiante V."/>
        </authorList>
    </citation>
    <scope>NUCLEOTIDE SEQUENCE [LARGE SCALE GENOMIC DNA]</scope>
    <source>
        <strain evidence="12">MG11</strain>
    </source>
</reference>
<dbReference type="InterPro" id="IPR004837">
    <property type="entry name" value="NaCa_Exmemb"/>
</dbReference>
<evidence type="ECO:0000313" key="12">
    <source>
        <dbReference type="Proteomes" id="UP000042958"/>
    </source>
</evidence>
<dbReference type="STRING" id="104259.A0A0F7TZY2"/>
<evidence type="ECO:0000256" key="6">
    <source>
        <dbReference type="ARBA" id="ARBA00023065"/>
    </source>
</evidence>
<keyword evidence="4 9" id="KW-0812">Transmembrane</keyword>
<feature type="transmembrane region" description="Helical" evidence="9">
    <location>
        <begin position="183"/>
        <end position="204"/>
    </location>
</feature>
<dbReference type="InterPro" id="IPR044880">
    <property type="entry name" value="NCX_ion-bd_dom_sf"/>
</dbReference>
<evidence type="ECO:0000256" key="2">
    <source>
        <dbReference type="ARBA" id="ARBA00008170"/>
    </source>
</evidence>
<keyword evidence="7 9" id="KW-0472">Membrane</keyword>
<dbReference type="PANTHER" id="PTHR31503">
    <property type="entry name" value="VACUOLAR CALCIUM ION TRANSPORTER"/>
    <property type="match status" value="1"/>
</dbReference>
<feature type="transmembrane region" description="Helical" evidence="9">
    <location>
        <begin position="216"/>
        <end position="239"/>
    </location>
</feature>
<dbReference type="GO" id="GO:0012505">
    <property type="term" value="C:endomembrane system"/>
    <property type="evidence" value="ECO:0007669"/>
    <property type="project" value="UniProtKB-SubCell"/>
</dbReference>
<evidence type="ECO:0000259" key="10">
    <source>
        <dbReference type="Pfam" id="PF01699"/>
    </source>
</evidence>
<evidence type="ECO:0000256" key="8">
    <source>
        <dbReference type="SAM" id="MobiDB-lite"/>
    </source>
</evidence>
<dbReference type="GO" id="GO:0006874">
    <property type="term" value="P:intracellular calcium ion homeostasis"/>
    <property type="evidence" value="ECO:0007669"/>
    <property type="project" value="TreeGrafter"/>
</dbReference>
<feature type="compositionally biased region" description="Polar residues" evidence="8">
    <location>
        <begin position="36"/>
        <end position="46"/>
    </location>
</feature>
<dbReference type="PANTHER" id="PTHR31503:SF22">
    <property type="entry name" value="VACUOLAR CALCIUM ION TRANSPORTER"/>
    <property type="match status" value="1"/>
</dbReference>
<feature type="region of interest" description="Disordered" evidence="8">
    <location>
        <begin position="1"/>
        <end position="46"/>
    </location>
</feature>
<keyword evidence="12" id="KW-1185">Reference proteome</keyword>
<evidence type="ECO:0000256" key="7">
    <source>
        <dbReference type="ARBA" id="ARBA00023136"/>
    </source>
</evidence>
<dbReference type="OrthoDB" id="1699231at2759"/>
<feature type="compositionally biased region" description="Basic and acidic residues" evidence="8">
    <location>
        <begin position="1"/>
        <end position="13"/>
    </location>
</feature>
<feature type="transmembrane region" description="Helical" evidence="9">
    <location>
        <begin position="251"/>
        <end position="273"/>
    </location>
</feature>
<dbReference type="GO" id="GO:0000329">
    <property type="term" value="C:fungal-type vacuole membrane"/>
    <property type="evidence" value="ECO:0007669"/>
    <property type="project" value="TreeGrafter"/>
</dbReference>
<feature type="transmembrane region" description="Helical" evidence="9">
    <location>
        <begin position="432"/>
        <end position="453"/>
    </location>
</feature>
<dbReference type="EMBL" id="CDHK01000011">
    <property type="protein sequence ID" value="CEJ61531.1"/>
    <property type="molecule type" value="Genomic_DNA"/>
</dbReference>
<feature type="domain" description="Sodium/calcium exchanger membrane region" evidence="10">
    <location>
        <begin position="431"/>
        <end position="571"/>
    </location>
</feature>
<evidence type="ECO:0000256" key="9">
    <source>
        <dbReference type="SAM" id="Phobius"/>
    </source>
</evidence>
<dbReference type="GO" id="GO:0015369">
    <property type="term" value="F:calcium:proton antiporter activity"/>
    <property type="evidence" value="ECO:0007669"/>
    <property type="project" value="UniProtKB-ARBA"/>
</dbReference>
<feature type="transmembrane region" description="Helical" evidence="9">
    <location>
        <begin position="285"/>
        <end position="304"/>
    </location>
</feature>
<comment type="similarity">
    <text evidence="2">Belongs to the Ca(2+):cation antiporter (CaCA) (TC 2.A.19) family.</text>
</comment>
<dbReference type="Pfam" id="PF01699">
    <property type="entry name" value="Na_Ca_ex"/>
    <property type="match status" value="2"/>
</dbReference>
<comment type="subcellular location">
    <subcellularLocation>
        <location evidence="1">Endomembrane system</location>
        <topology evidence="1">Multi-pass membrane protein</topology>
    </subcellularLocation>
</comment>
<keyword evidence="5 9" id="KW-1133">Transmembrane helix</keyword>
<feature type="transmembrane region" description="Helical" evidence="9">
    <location>
        <begin position="465"/>
        <end position="488"/>
    </location>
</feature>
<feature type="transmembrane region" description="Helical" evidence="9">
    <location>
        <begin position="124"/>
        <end position="145"/>
    </location>
</feature>
<dbReference type="Proteomes" id="UP000042958">
    <property type="component" value="Unassembled WGS sequence"/>
</dbReference>
<protein>
    <recommendedName>
        <fullName evidence="10">Sodium/calcium exchanger membrane region domain-containing protein</fullName>
    </recommendedName>
</protein>